<evidence type="ECO:0000256" key="1">
    <source>
        <dbReference type="ARBA" id="ARBA00009617"/>
    </source>
</evidence>
<dbReference type="AlphaFoldDB" id="A0A842HD34"/>
<feature type="transmembrane region" description="Helical" evidence="2">
    <location>
        <begin position="35"/>
        <end position="64"/>
    </location>
</feature>
<name>A0A842HD34_9BACT</name>
<feature type="transmembrane region" description="Helical" evidence="2">
    <location>
        <begin position="158"/>
        <end position="177"/>
    </location>
</feature>
<dbReference type="PANTHER" id="PTHR11328:SF28">
    <property type="entry name" value="MAJOR FACILITATOR SUPERFAMILY DOMAIN-CONTAINING PROTEIN 12"/>
    <property type="match status" value="1"/>
</dbReference>
<reference evidence="3 4" key="1">
    <citation type="submission" date="2020-07" db="EMBL/GenBank/DDBJ databases">
        <authorList>
            <person name="Feng X."/>
        </authorList>
    </citation>
    <scope>NUCLEOTIDE SEQUENCE [LARGE SCALE GENOMIC DNA]</scope>
    <source>
        <strain evidence="3 4">JCM31066</strain>
    </source>
</reference>
<comment type="caution">
    <text evidence="3">The sequence shown here is derived from an EMBL/GenBank/DDBJ whole genome shotgun (WGS) entry which is preliminary data.</text>
</comment>
<dbReference type="InterPro" id="IPR036259">
    <property type="entry name" value="MFS_trans_sf"/>
</dbReference>
<dbReference type="Pfam" id="PF13347">
    <property type="entry name" value="MFS_2"/>
    <property type="match status" value="1"/>
</dbReference>
<organism evidence="3 4">
    <name type="scientific">Ruficoccus amylovorans</name>
    <dbReference type="NCBI Taxonomy" id="1804625"/>
    <lineage>
        <taxon>Bacteria</taxon>
        <taxon>Pseudomonadati</taxon>
        <taxon>Verrucomicrobiota</taxon>
        <taxon>Opitutia</taxon>
        <taxon>Puniceicoccales</taxon>
        <taxon>Cerasicoccaceae</taxon>
        <taxon>Ruficoccus</taxon>
    </lineage>
</organism>
<keyword evidence="2" id="KW-1133">Transmembrane helix</keyword>
<evidence type="ECO:0000313" key="3">
    <source>
        <dbReference type="EMBL" id="MBC2593454.1"/>
    </source>
</evidence>
<dbReference type="Gene3D" id="1.20.1250.20">
    <property type="entry name" value="MFS general substrate transporter like domains"/>
    <property type="match status" value="1"/>
</dbReference>
<evidence type="ECO:0000313" key="4">
    <source>
        <dbReference type="Proteomes" id="UP000546464"/>
    </source>
</evidence>
<keyword evidence="2" id="KW-0472">Membrane</keyword>
<keyword evidence="4" id="KW-1185">Reference proteome</keyword>
<dbReference type="SUPFAM" id="SSF103473">
    <property type="entry name" value="MFS general substrate transporter"/>
    <property type="match status" value="1"/>
</dbReference>
<feature type="transmembrane region" description="Helical" evidence="2">
    <location>
        <begin position="449"/>
        <end position="468"/>
    </location>
</feature>
<proteinExistence type="inferred from homology"/>
<evidence type="ECO:0000256" key="2">
    <source>
        <dbReference type="SAM" id="Phobius"/>
    </source>
</evidence>
<dbReference type="RefSeq" id="WP_185674458.1">
    <property type="nucleotide sequence ID" value="NZ_JACHVB010000013.1"/>
</dbReference>
<comment type="similarity">
    <text evidence="1">Belongs to the sodium:galactoside symporter (TC 2.A.2) family.</text>
</comment>
<dbReference type="GO" id="GO:0008643">
    <property type="term" value="P:carbohydrate transport"/>
    <property type="evidence" value="ECO:0007669"/>
    <property type="project" value="InterPro"/>
</dbReference>
<sequence>MMKPMSHKPAGLARIFGYAMGEGGISIAMNGVSNFALIFLTQVLGLGAGVAALALSITTLWDAITDPLMGYISDNTRTRLGRRQPYLLIGSLALAVSFFLLWFVPQQVTGEAAVFAVVLCINLLLRTAVTVFAVPFTALGFEICPDYEGRSRLQGVRFFINQVVNFTFGAMAWTLFFRDEFSAEGERIDGTLIAGNYLLMGAVLAMAVLIMSLICIVSTWQYAKPYDDEVGDAGNSRSVAGFVREFGSILRDRLALWVFGFFVVAQFAMLLTAQMQLFTYVFFMEFSSSEKTFVHGAGMLSFAVCSLFQSRLVARFDKKVCGYIGGGLSFFGGVGLYLVFIGGVLPADSTWTVGGVAIPLSVGVFALLQSCWWGGGGVLVPLASSMIADVAAINYVNTGKLKNASYASVFTFCQKTSISIGLLLTGWLVATAGIESGADEQTPEAVRNIATLTFISGPVVIALALFILGRYPVDRAYMDDINRRTEEMEAKMKT</sequence>
<feature type="transmembrane region" description="Helical" evidence="2">
    <location>
        <begin position="197"/>
        <end position="217"/>
    </location>
</feature>
<feature type="transmembrane region" description="Helical" evidence="2">
    <location>
        <begin position="293"/>
        <end position="313"/>
    </location>
</feature>
<feature type="transmembrane region" description="Helical" evidence="2">
    <location>
        <begin position="320"/>
        <end position="345"/>
    </location>
</feature>
<dbReference type="EMBL" id="JACHVB010000013">
    <property type="protein sequence ID" value="MBC2593454.1"/>
    <property type="molecule type" value="Genomic_DNA"/>
</dbReference>
<feature type="transmembrane region" description="Helical" evidence="2">
    <location>
        <begin position="404"/>
        <end position="429"/>
    </location>
</feature>
<dbReference type="InterPro" id="IPR039672">
    <property type="entry name" value="MFS_2"/>
</dbReference>
<feature type="transmembrane region" description="Helical" evidence="2">
    <location>
        <begin position="85"/>
        <end position="104"/>
    </location>
</feature>
<dbReference type="GO" id="GO:0005886">
    <property type="term" value="C:plasma membrane"/>
    <property type="evidence" value="ECO:0007669"/>
    <property type="project" value="TreeGrafter"/>
</dbReference>
<gene>
    <name evidence="3" type="ORF">H5P28_04190</name>
</gene>
<keyword evidence="2" id="KW-0812">Transmembrane</keyword>
<feature type="transmembrane region" description="Helical" evidence="2">
    <location>
        <begin position="116"/>
        <end position="138"/>
    </location>
</feature>
<accession>A0A842HD34</accession>
<protein>
    <submittedName>
        <fullName evidence="3">MFS transporter</fullName>
    </submittedName>
</protein>
<dbReference type="PANTHER" id="PTHR11328">
    <property type="entry name" value="MAJOR FACILITATOR SUPERFAMILY DOMAIN-CONTAINING PROTEIN"/>
    <property type="match status" value="1"/>
</dbReference>
<feature type="transmembrane region" description="Helical" evidence="2">
    <location>
        <begin position="254"/>
        <end position="273"/>
    </location>
</feature>
<dbReference type="GO" id="GO:0015293">
    <property type="term" value="F:symporter activity"/>
    <property type="evidence" value="ECO:0007669"/>
    <property type="project" value="InterPro"/>
</dbReference>
<dbReference type="Proteomes" id="UP000546464">
    <property type="component" value="Unassembled WGS sequence"/>
</dbReference>